<protein>
    <recommendedName>
        <fullName evidence="2 5">DNA mismatch repair protein MutL</fullName>
    </recommendedName>
</protein>
<dbReference type="PANTHER" id="PTHR10073:SF12">
    <property type="entry name" value="DNA MISMATCH REPAIR PROTEIN MLH1"/>
    <property type="match status" value="1"/>
</dbReference>
<dbReference type="GO" id="GO:0030983">
    <property type="term" value="F:mismatched DNA binding"/>
    <property type="evidence" value="ECO:0007669"/>
    <property type="project" value="InterPro"/>
</dbReference>
<keyword evidence="4 5" id="KW-0234">DNA repair</keyword>
<dbReference type="InterPro" id="IPR014762">
    <property type="entry name" value="DNA_mismatch_repair_CS"/>
</dbReference>
<dbReference type="SMART" id="SM01340">
    <property type="entry name" value="DNA_mis_repair"/>
    <property type="match status" value="1"/>
</dbReference>
<dbReference type="GO" id="GO:0004519">
    <property type="term" value="F:endonuclease activity"/>
    <property type="evidence" value="ECO:0007669"/>
    <property type="project" value="UniProtKB-KW"/>
</dbReference>
<dbReference type="FunFam" id="3.30.565.10:FF:000003">
    <property type="entry name" value="DNA mismatch repair endonuclease MutL"/>
    <property type="match status" value="1"/>
</dbReference>
<keyword evidence="8" id="KW-0378">Hydrolase</keyword>
<dbReference type="AlphaFoldDB" id="A0A9D2B040"/>
<dbReference type="InterPro" id="IPR014721">
    <property type="entry name" value="Ribsml_uS5_D2-typ_fold_subgr"/>
</dbReference>
<evidence type="ECO:0000256" key="5">
    <source>
        <dbReference type="HAMAP-Rule" id="MF_00149"/>
    </source>
</evidence>
<sequence length="959" mass="103068">MPIKKLSVQLANQIAAGEVVENPASVVKELLENAIDAHATAITLEVKEAGKLLIKVTDNGSGIPQEELPLALAPHATSKISELEDLDAIVTLGFRGEALASIAAVSKLSLVSNTIHQDHGYKVEVEGPEQNPYIYPAAHPVGTSVIVRELFFNTPARRRFLKSDRTELSKIRDIFTRIALVNYTCEFRFIVDGKMVLQLPATNRFGLPQRIAKLLGAEYKGPLIKLDNFDPNFQQHMVRLYEDEHFGLEGAGLRIPPVLGIHGVLVYPEVARKGIPDKLVFFLNGRCMGDKLVAKAIREGFAQALHSGTDYKPSVRGVLFLECDPHIVDVNVHPRKDEVRFHNSNVIFDCIVFTIKTALLLHGITARSIGQGFIFPEVSEPDFPSGKQGTGLSPQQPQLQPQLPPQPQASQPLPPQPEQQPELPPLPQQPQPASTPYDDAAAPMAGDSGSGREAELRASVEQFFAQHPTVLYHGQTVEQPTLQGACCDFGSLKAGLATLNSLRAAQQAVSSFYPQYAPQPLAADTASNEFDEQITGPETSAHSASESFGTNASASVSTSTSVSSGSGVNLEEMMLQQERSRQLERSGLTGAEQVASDIVASEVSAGVGADSVEDLENSSVSAGNTANTVAEPVGQPSEVPTPSSAYVPLSTGAGAVTRGPEPSAESDERARNIMDRSRSFAQAMQVLTGSRARYRAGNTAHNVMPTHAGVAVGAASAASASTSSFGSSSSQFTNQGISPFERPERTAVTPLGATPEGELADGLEGAQFLALIAPNVLLFCLQNRYFIGKGSDLLAECLALEYGLQVRDNTVRVSELKVPFALKVDSVLAKAFKQEEIRRAAARCGFRLQVSRGIIELQTIPEYLLGCNLAALATQALHLIAAGSKSINGGELDQSEAQAPQQLCTMLARAREYEINTEYDARYLLSGISSFEQLKPLLQHGTLQELNLLELARQLLRRS</sequence>
<comment type="similarity">
    <text evidence="1 5">Belongs to the DNA mismatch repair MutL/HexB family.</text>
</comment>
<dbReference type="InterPro" id="IPR020667">
    <property type="entry name" value="DNA_mismatch_repair_MutL"/>
</dbReference>
<evidence type="ECO:0000256" key="2">
    <source>
        <dbReference type="ARBA" id="ARBA00021975"/>
    </source>
</evidence>
<dbReference type="Pfam" id="PF01119">
    <property type="entry name" value="DNA_mis_repair"/>
    <property type="match status" value="1"/>
</dbReference>
<feature type="compositionally biased region" description="Low complexity" evidence="6">
    <location>
        <begin position="549"/>
        <end position="568"/>
    </location>
</feature>
<dbReference type="SUPFAM" id="SSF54211">
    <property type="entry name" value="Ribosomal protein S5 domain 2-like"/>
    <property type="match status" value="1"/>
</dbReference>
<evidence type="ECO:0000256" key="6">
    <source>
        <dbReference type="SAM" id="MobiDB-lite"/>
    </source>
</evidence>
<dbReference type="SUPFAM" id="SSF55874">
    <property type="entry name" value="ATPase domain of HSP90 chaperone/DNA topoisomerase II/histidine kinase"/>
    <property type="match status" value="1"/>
</dbReference>
<evidence type="ECO:0000259" key="7">
    <source>
        <dbReference type="SMART" id="SM01340"/>
    </source>
</evidence>
<dbReference type="HAMAP" id="MF_00149">
    <property type="entry name" value="DNA_mis_repair"/>
    <property type="match status" value="1"/>
</dbReference>
<dbReference type="GO" id="GO:0032300">
    <property type="term" value="C:mismatch repair complex"/>
    <property type="evidence" value="ECO:0007669"/>
    <property type="project" value="InterPro"/>
</dbReference>
<reference evidence="8" key="2">
    <citation type="submission" date="2021-04" db="EMBL/GenBank/DDBJ databases">
        <authorList>
            <person name="Gilroy R."/>
        </authorList>
    </citation>
    <scope>NUCLEOTIDE SEQUENCE</scope>
    <source>
        <strain evidence="8">USASDec5-558</strain>
    </source>
</reference>
<name>A0A9D2B040_9GAMM</name>
<dbReference type="InterPro" id="IPR038973">
    <property type="entry name" value="MutL/Mlh/Pms-like"/>
</dbReference>
<evidence type="ECO:0000313" key="8">
    <source>
        <dbReference type="EMBL" id="HIX56258.1"/>
    </source>
</evidence>
<dbReference type="CDD" id="cd16926">
    <property type="entry name" value="HATPase_MutL-MLH-PMS-like"/>
    <property type="match status" value="1"/>
</dbReference>
<dbReference type="PROSITE" id="PS00058">
    <property type="entry name" value="DNA_MISMATCH_REPAIR_1"/>
    <property type="match status" value="1"/>
</dbReference>
<organism evidence="8 9">
    <name type="scientific">Candidatus Anaerobiospirillum pullistercoris</name>
    <dbReference type="NCBI Taxonomy" id="2838452"/>
    <lineage>
        <taxon>Bacteria</taxon>
        <taxon>Pseudomonadati</taxon>
        <taxon>Pseudomonadota</taxon>
        <taxon>Gammaproteobacteria</taxon>
        <taxon>Aeromonadales</taxon>
        <taxon>Succinivibrionaceae</taxon>
        <taxon>Anaerobiospirillum</taxon>
    </lineage>
</organism>
<reference evidence="8" key="1">
    <citation type="journal article" date="2021" name="PeerJ">
        <title>Extensive microbial diversity within the chicken gut microbiome revealed by metagenomics and culture.</title>
        <authorList>
            <person name="Gilroy R."/>
            <person name="Ravi A."/>
            <person name="Getino M."/>
            <person name="Pursley I."/>
            <person name="Horton D.L."/>
            <person name="Alikhan N.F."/>
            <person name="Baker D."/>
            <person name="Gharbi K."/>
            <person name="Hall N."/>
            <person name="Watson M."/>
            <person name="Adriaenssens E.M."/>
            <person name="Foster-Nyarko E."/>
            <person name="Jarju S."/>
            <person name="Secka A."/>
            <person name="Antonio M."/>
            <person name="Oren A."/>
            <person name="Chaudhuri R.R."/>
            <person name="La Ragione R."/>
            <person name="Hildebrand F."/>
            <person name="Pallen M.J."/>
        </authorList>
    </citation>
    <scope>NUCLEOTIDE SEQUENCE</scope>
    <source>
        <strain evidence="8">USASDec5-558</strain>
    </source>
</reference>
<keyword evidence="8" id="KW-0255">Endonuclease</keyword>
<dbReference type="InterPro" id="IPR002099">
    <property type="entry name" value="MutL/Mlh/PMS"/>
</dbReference>
<feature type="region of interest" description="Disordered" evidence="6">
    <location>
        <begin position="724"/>
        <end position="753"/>
    </location>
</feature>
<feature type="compositionally biased region" description="Polar residues" evidence="6">
    <location>
        <begin position="536"/>
        <end position="548"/>
    </location>
</feature>
<dbReference type="Gene3D" id="3.30.565.10">
    <property type="entry name" value="Histidine kinase-like ATPase, C-terminal domain"/>
    <property type="match status" value="1"/>
</dbReference>
<feature type="region of interest" description="Disordered" evidence="6">
    <location>
        <begin position="535"/>
        <end position="568"/>
    </location>
</feature>
<feature type="region of interest" description="Disordered" evidence="6">
    <location>
        <begin position="379"/>
        <end position="455"/>
    </location>
</feature>
<evidence type="ECO:0000256" key="1">
    <source>
        <dbReference type="ARBA" id="ARBA00006082"/>
    </source>
</evidence>
<dbReference type="InterPro" id="IPR036890">
    <property type="entry name" value="HATPase_C_sf"/>
</dbReference>
<evidence type="ECO:0000256" key="3">
    <source>
        <dbReference type="ARBA" id="ARBA00022763"/>
    </source>
</evidence>
<accession>A0A9D2B040</accession>
<keyword evidence="8" id="KW-0540">Nuclease</keyword>
<dbReference type="NCBIfam" id="TIGR00585">
    <property type="entry name" value="mutl"/>
    <property type="match status" value="1"/>
</dbReference>
<feature type="compositionally biased region" description="Pro residues" evidence="6">
    <location>
        <begin position="402"/>
        <end position="430"/>
    </location>
</feature>
<keyword evidence="3 5" id="KW-0227">DNA damage</keyword>
<evidence type="ECO:0000313" key="9">
    <source>
        <dbReference type="Proteomes" id="UP000886829"/>
    </source>
</evidence>
<dbReference type="InterPro" id="IPR013507">
    <property type="entry name" value="DNA_mismatch_S5_2-like"/>
</dbReference>
<dbReference type="Gene3D" id="3.30.230.10">
    <property type="match status" value="1"/>
</dbReference>
<feature type="domain" description="DNA mismatch repair protein S5" evidence="7">
    <location>
        <begin position="223"/>
        <end position="360"/>
    </location>
</feature>
<dbReference type="GO" id="GO:0006298">
    <property type="term" value="P:mismatch repair"/>
    <property type="evidence" value="ECO:0007669"/>
    <property type="project" value="UniProtKB-UniRule"/>
</dbReference>
<dbReference type="GO" id="GO:0140664">
    <property type="term" value="F:ATP-dependent DNA damage sensor activity"/>
    <property type="evidence" value="ECO:0007669"/>
    <property type="project" value="InterPro"/>
</dbReference>
<dbReference type="CDD" id="cd00782">
    <property type="entry name" value="MutL_Trans"/>
    <property type="match status" value="1"/>
</dbReference>
<proteinExistence type="inferred from homology"/>
<dbReference type="InterPro" id="IPR020568">
    <property type="entry name" value="Ribosomal_Su5_D2-typ_SF"/>
</dbReference>
<dbReference type="GO" id="GO:0016887">
    <property type="term" value="F:ATP hydrolysis activity"/>
    <property type="evidence" value="ECO:0007669"/>
    <property type="project" value="InterPro"/>
</dbReference>
<dbReference type="PANTHER" id="PTHR10073">
    <property type="entry name" value="DNA MISMATCH REPAIR PROTEIN MLH, PMS, MUTL"/>
    <property type="match status" value="1"/>
</dbReference>
<evidence type="ECO:0000256" key="4">
    <source>
        <dbReference type="ARBA" id="ARBA00023204"/>
    </source>
</evidence>
<dbReference type="Proteomes" id="UP000886829">
    <property type="component" value="Unassembled WGS sequence"/>
</dbReference>
<dbReference type="Pfam" id="PF13589">
    <property type="entry name" value="HATPase_c_3"/>
    <property type="match status" value="1"/>
</dbReference>
<dbReference type="EMBL" id="DXEV01000040">
    <property type="protein sequence ID" value="HIX56258.1"/>
    <property type="molecule type" value="Genomic_DNA"/>
</dbReference>
<comment type="function">
    <text evidence="5">This protein is involved in the repair of mismatches in DNA. It is required for dam-dependent methyl-directed DNA mismatch repair. May act as a 'molecular matchmaker', a protein that promotes the formation of a stable complex between two or more DNA-binding proteins in an ATP-dependent manner without itself being part of a final effector complex.</text>
</comment>
<feature type="compositionally biased region" description="Low complexity" evidence="6">
    <location>
        <begin position="392"/>
        <end position="401"/>
    </location>
</feature>
<dbReference type="GO" id="GO:0005524">
    <property type="term" value="F:ATP binding"/>
    <property type="evidence" value="ECO:0007669"/>
    <property type="project" value="InterPro"/>
</dbReference>
<comment type="caution">
    <text evidence="8">The sequence shown here is derived from an EMBL/GenBank/DDBJ whole genome shotgun (WGS) entry which is preliminary data.</text>
</comment>
<gene>
    <name evidence="5 8" type="primary">mutL</name>
    <name evidence="8" type="ORF">H9850_02145</name>
</gene>